<gene>
    <name evidence="2" type="ORF">ACFOD9_10900</name>
</gene>
<evidence type="ECO:0000259" key="1">
    <source>
        <dbReference type="PROSITE" id="PS51819"/>
    </source>
</evidence>
<protein>
    <submittedName>
        <fullName evidence="2">VOC family protein</fullName>
    </submittedName>
</protein>
<dbReference type="PROSITE" id="PS51819">
    <property type="entry name" value="VOC"/>
    <property type="match status" value="1"/>
</dbReference>
<reference evidence="3" key="1">
    <citation type="journal article" date="2019" name="Int. J. Syst. Evol. Microbiol.">
        <title>The Global Catalogue of Microorganisms (GCM) 10K type strain sequencing project: providing services to taxonomists for standard genome sequencing and annotation.</title>
        <authorList>
            <consortium name="The Broad Institute Genomics Platform"/>
            <consortium name="The Broad Institute Genome Sequencing Center for Infectious Disease"/>
            <person name="Wu L."/>
            <person name="Ma J."/>
        </authorList>
    </citation>
    <scope>NUCLEOTIDE SEQUENCE [LARGE SCALE GENOMIC DNA]</scope>
    <source>
        <strain evidence="3">KCTC 42984</strain>
    </source>
</reference>
<dbReference type="Gene3D" id="3.10.180.10">
    <property type="entry name" value="2,3-Dihydroxybiphenyl 1,2-Dioxygenase, domain 1"/>
    <property type="match status" value="1"/>
</dbReference>
<evidence type="ECO:0000313" key="3">
    <source>
        <dbReference type="Proteomes" id="UP001595604"/>
    </source>
</evidence>
<dbReference type="RefSeq" id="WP_379510144.1">
    <property type="nucleotide sequence ID" value="NZ_JBHRTQ010000009.1"/>
</dbReference>
<name>A0ABV7IU67_9SPHN</name>
<feature type="domain" description="VOC" evidence="1">
    <location>
        <begin position="4"/>
        <end position="121"/>
    </location>
</feature>
<dbReference type="InterPro" id="IPR029068">
    <property type="entry name" value="Glyas_Bleomycin-R_OHBP_Dase"/>
</dbReference>
<dbReference type="Pfam" id="PF00903">
    <property type="entry name" value="Glyoxalase"/>
    <property type="match status" value="1"/>
</dbReference>
<dbReference type="EMBL" id="JBHRTQ010000009">
    <property type="protein sequence ID" value="MFC3174761.1"/>
    <property type="molecule type" value="Genomic_DNA"/>
</dbReference>
<dbReference type="CDD" id="cd08351">
    <property type="entry name" value="ChaP_like"/>
    <property type="match status" value="1"/>
</dbReference>
<accession>A0ABV7IU67</accession>
<dbReference type="Proteomes" id="UP001595604">
    <property type="component" value="Unassembled WGS sequence"/>
</dbReference>
<evidence type="ECO:0000313" key="2">
    <source>
        <dbReference type="EMBL" id="MFC3174761.1"/>
    </source>
</evidence>
<proteinExistence type="predicted"/>
<dbReference type="InterPro" id="IPR037523">
    <property type="entry name" value="VOC_core"/>
</dbReference>
<keyword evidence="3" id="KW-1185">Reference proteome</keyword>
<dbReference type="SUPFAM" id="SSF54593">
    <property type="entry name" value="Glyoxalase/Bleomycin resistance protein/Dihydroxybiphenyl dioxygenase"/>
    <property type="match status" value="1"/>
</dbReference>
<dbReference type="InterPro" id="IPR004360">
    <property type="entry name" value="Glyas_Fos-R_dOase_dom"/>
</dbReference>
<comment type="caution">
    <text evidence="2">The sequence shown here is derived from an EMBL/GenBank/DDBJ whole genome shotgun (WGS) entry which is preliminary data.</text>
</comment>
<organism evidence="2 3">
    <name type="scientific">Novosphingobium bradum</name>
    <dbReference type="NCBI Taxonomy" id="1737444"/>
    <lineage>
        <taxon>Bacteria</taxon>
        <taxon>Pseudomonadati</taxon>
        <taxon>Pseudomonadota</taxon>
        <taxon>Alphaproteobacteria</taxon>
        <taxon>Sphingomonadales</taxon>
        <taxon>Sphingomonadaceae</taxon>
        <taxon>Novosphingobium</taxon>
    </lineage>
</organism>
<sequence length="129" mass="14322">MTAQLNHTIVWSSDQREAARFFAGVLGLPEPGRFSHFDVVPLGNGVSLDFADAEGPIVPQHYAFLVSEAEFDAGFAWITARGLDYWADPGRQQPGEVNRHWGGRGVYFEGPDGHFLELITKPYGKMEDL</sequence>